<dbReference type="SMART" id="SM00388">
    <property type="entry name" value="HisKA"/>
    <property type="match status" value="1"/>
</dbReference>
<dbReference type="Gene3D" id="3.40.50.2300">
    <property type="match status" value="1"/>
</dbReference>
<dbReference type="CDD" id="cd17580">
    <property type="entry name" value="REC_2_DhkD-like"/>
    <property type="match status" value="1"/>
</dbReference>
<evidence type="ECO:0000256" key="2">
    <source>
        <dbReference type="ARBA" id="ARBA00004429"/>
    </source>
</evidence>
<evidence type="ECO:0000313" key="12">
    <source>
        <dbReference type="EMBL" id="AKJ30250.1"/>
    </source>
</evidence>
<evidence type="ECO:0000256" key="8">
    <source>
        <dbReference type="SAM" id="MobiDB-lite"/>
    </source>
</evidence>
<evidence type="ECO:0000256" key="3">
    <source>
        <dbReference type="ARBA" id="ARBA00012438"/>
    </source>
</evidence>
<dbReference type="InterPro" id="IPR003661">
    <property type="entry name" value="HisK_dim/P_dom"/>
</dbReference>
<dbReference type="Gene3D" id="3.30.565.10">
    <property type="entry name" value="Histidine kinase-like ATPase, C-terminal domain"/>
    <property type="match status" value="1"/>
</dbReference>
<dbReference type="AlphaFoldDB" id="A0A0G3BUN8"/>
<dbReference type="Pfam" id="PF00512">
    <property type="entry name" value="HisKA"/>
    <property type="match status" value="1"/>
</dbReference>
<keyword evidence="4 7" id="KW-0597">Phosphoprotein</keyword>
<feature type="transmembrane region" description="Helical" evidence="9">
    <location>
        <begin position="49"/>
        <end position="81"/>
    </location>
</feature>
<feature type="domain" description="Response regulatory" evidence="11">
    <location>
        <begin position="645"/>
        <end position="762"/>
    </location>
</feature>
<sequence length="794" mass="84769">MKRALASGLASGIPGRLPAYFAAALFAALAVGLRAALDPTLGIGLTYLLVVPVVMAASWLGGAGPGALGGVLAAGGTLWLYTRHGGDPAQPAVAAQTALLAAAAGAICCCTEHLRRARGRAEANAAASLRTAQQHLRAAFASAPISLFDMDTELRYTRVINPPYGLREADLIGKRAEDVLQPAAAARVTAARRQVLATGTRQRVEITSTLRGCDDPHSYDIVIVPRFDAYGALVGLTNAVVDITEKVAEQARARETEERFRIAQESALDGFMVLRAVRNRTGVIEDFTWDYINPVGAAAMRLARERLLGQRLLMLLPGHRHHLDLFPAYAAVANGGPPRRAEVFYDRDGFRHWYKTVVVQAGDGVAVTFSDISAERAAADRSEQALQAAEAANRAKDDFLANLSHELRTPLNAILGWARLMGMEQDAGAKVKHAAEVIARNARTQADLIDDLLDMNRILSGQVTLELQTVDVAEVVERAIETVAPDAARKSAVLQNTVPRNLLVQADPQRLKQVFWNLLANAVKFTPEGGLVRVGSAVAGDKVCISIEDTGEGIAPDFLPHLFERFRQHDASSTRRHGGLGLGLSIVKSLVELHGGHISASSRGRGFGARFDLELPAGTAASGASGSGGVDVLTHYLSNALSGLRVLVVDDEADARDLVREVLGGHGAAVDVAQDAGEALDLWSTRQYDVLISDLGMPLVDGYELMRRLRGSPAWAPPRHAIALTAFGRAQDRRKAAEAGFDLLMAKPFEPNELVQTITALAMPVPEPAPARPSPAVDPLLQRTGAQRQRPSTP</sequence>
<dbReference type="InterPro" id="IPR001789">
    <property type="entry name" value="Sig_transdc_resp-reg_receiver"/>
</dbReference>
<dbReference type="PROSITE" id="PS50109">
    <property type="entry name" value="HIS_KIN"/>
    <property type="match status" value="1"/>
</dbReference>
<evidence type="ECO:0000256" key="4">
    <source>
        <dbReference type="ARBA" id="ARBA00022553"/>
    </source>
</evidence>
<feature type="modified residue" description="4-aspartylphosphate" evidence="7">
    <location>
        <position position="694"/>
    </location>
</feature>
<name>A0A0G3BUN8_9BURK</name>
<dbReference type="InterPro" id="IPR003594">
    <property type="entry name" value="HATPase_dom"/>
</dbReference>
<dbReference type="GO" id="GO:0000155">
    <property type="term" value="F:phosphorelay sensor kinase activity"/>
    <property type="evidence" value="ECO:0007669"/>
    <property type="project" value="InterPro"/>
</dbReference>
<dbReference type="InterPro" id="IPR013656">
    <property type="entry name" value="PAS_4"/>
</dbReference>
<evidence type="ECO:0000313" key="13">
    <source>
        <dbReference type="Proteomes" id="UP000035352"/>
    </source>
</evidence>
<dbReference type="Proteomes" id="UP000035352">
    <property type="component" value="Chromosome"/>
</dbReference>
<dbReference type="PANTHER" id="PTHR43047:SF72">
    <property type="entry name" value="OSMOSENSING HISTIDINE PROTEIN KINASE SLN1"/>
    <property type="match status" value="1"/>
</dbReference>
<dbReference type="Pfam" id="PF02518">
    <property type="entry name" value="HATPase_c"/>
    <property type="match status" value="1"/>
</dbReference>
<dbReference type="InterPro" id="IPR036097">
    <property type="entry name" value="HisK_dim/P_sf"/>
</dbReference>
<dbReference type="Gene3D" id="1.10.287.130">
    <property type="match status" value="1"/>
</dbReference>
<dbReference type="PROSITE" id="PS50110">
    <property type="entry name" value="RESPONSE_REGULATORY"/>
    <property type="match status" value="1"/>
</dbReference>
<dbReference type="InterPro" id="IPR011006">
    <property type="entry name" value="CheY-like_superfamily"/>
</dbReference>
<feature type="region of interest" description="Disordered" evidence="8">
    <location>
        <begin position="765"/>
        <end position="794"/>
    </location>
</feature>
<dbReference type="FunFam" id="3.30.565.10:FF:000006">
    <property type="entry name" value="Sensor histidine kinase WalK"/>
    <property type="match status" value="1"/>
</dbReference>
<comment type="catalytic activity">
    <reaction evidence="1">
        <text>ATP + protein L-histidine = ADP + protein N-phospho-L-histidine.</text>
        <dbReference type="EC" id="2.7.13.3"/>
    </reaction>
</comment>
<dbReference type="SUPFAM" id="SSF47384">
    <property type="entry name" value="Homodimeric domain of signal transducing histidine kinase"/>
    <property type="match status" value="1"/>
</dbReference>
<evidence type="ECO:0000256" key="7">
    <source>
        <dbReference type="PROSITE-ProRule" id="PRU00169"/>
    </source>
</evidence>
<evidence type="ECO:0000256" key="1">
    <source>
        <dbReference type="ARBA" id="ARBA00000085"/>
    </source>
</evidence>
<proteinExistence type="predicted"/>
<keyword evidence="6 12" id="KW-0418">Kinase</keyword>
<dbReference type="SMART" id="SM00387">
    <property type="entry name" value="HATPase_c"/>
    <property type="match status" value="1"/>
</dbReference>
<organism evidence="12 13">
    <name type="scientific">Caldimonas brevitalea</name>
    <dbReference type="NCBI Taxonomy" id="413882"/>
    <lineage>
        <taxon>Bacteria</taxon>
        <taxon>Pseudomonadati</taxon>
        <taxon>Pseudomonadota</taxon>
        <taxon>Betaproteobacteria</taxon>
        <taxon>Burkholderiales</taxon>
        <taxon>Sphaerotilaceae</taxon>
        <taxon>Caldimonas</taxon>
    </lineage>
</organism>
<dbReference type="GO" id="GO:0005886">
    <property type="term" value="C:plasma membrane"/>
    <property type="evidence" value="ECO:0007669"/>
    <property type="project" value="UniProtKB-SubCell"/>
</dbReference>
<evidence type="ECO:0000256" key="6">
    <source>
        <dbReference type="ARBA" id="ARBA00022777"/>
    </source>
</evidence>
<keyword evidence="9" id="KW-0812">Transmembrane</keyword>
<dbReference type="InterPro" id="IPR038318">
    <property type="entry name" value="KdpD_sf"/>
</dbReference>
<dbReference type="STRING" id="413882.AAW51_3559"/>
<evidence type="ECO:0000256" key="5">
    <source>
        <dbReference type="ARBA" id="ARBA00022679"/>
    </source>
</evidence>
<feature type="compositionally biased region" description="Polar residues" evidence="8">
    <location>
        <begin position="784"/>
        <end position="794"/>
    </location>
</feature>
<dbReference type="Gene3D" id="1.20.120.620">
    <property type="entry name" value="Backbone structure of the membrane domain of e. Coli histidine kinase receptor kdpd"/>
    <property type="match status" value="1"/>
</dbReference>
<reference evidence="12 13" key="1">
    <citation type="submission" date="2015-05" db="EMBL/GenBank/DDBJ databases">
        <authorList>
            <person name="Tang B."/>
            <person name="Yu Y."/>
        </authorList>
    </citation>
    <scope>NUCLEOTIDE SEQUENCE [LARGE SCALE GENOMIC DNA]</scope>
    <source>
        <strain evidence="12 13">DSM 7029</strain>
    </source>
</reference>
<dbReference type="InterPro" id="IPR036890">
    <property type="entry name" value="HATPase_C_sf"/>
</dbReference>
<dbReference type="PRINTS" id="PR00344">
    <property type="entry name" value="BCTRLSENSOR"/>
</dbReference>
<keyword evidence="9" id="KW-1133">Transmembrane helix</keyword>
<keyword evidence="5" id="KW-0808">Transferase</keyword>
<dbReference type="EC" id="2.7.13.3" evidence="3"/>
<dbReference type="SUPFAM" id="SSF55785">
    <property type="entry name" value="PYP-like sensor domain (PAS domain)"/>
    <property type="match status" value="2"/>
</dbReference>
<evidence type="ECO:0000256" key="9">
    <source>
        <dbReference type="SAM" id="Phobius"/>
    </source>
</evidence>
<dbReference type="CDD" id="cd00082">
    <property type="entry name" value="HisKA"/>
    <property type="match status" value="1"/>
</dbReference>
<dbReference type="Pfam" id="PF08448">
    <property type="entry name" value="PAS_4"/>
    <property type="match status" value="2"/>
</dbReference>
<dbReference type="SUPFAM" id="SSF52172">
    <property type="entry name" value="CheY-like"/>
    <property type="match status" value="1"/>
</dbReference>
<dbReference type="SMART" id="SM00448">
    <property type="entry name" value="REC"/>
    <property type="match status" value="1"/>
</dbReference>
<dbReference type="EMBL" id="CP011371">
    <property type="protein sequence ID" value="AKJ30250.1"/>
    <property type="molecule type" value="Genomic_DNA"/>
</dbReference>
<dbReference type="GO" id="GO:0009927">
    <property type="term" value="F:histidine phosphotransfer kinase activity"/>
    <property type="evidence" value="ECO:0007669"/>
    <property type="project" value="TreeGrafter"/>
</dbReference>
<dbReference type="OrthoDB" id="9810730at2"/>
<evidence type="ECO:0000259" key="11">
    <source>
        <dbReference type="PROSITE" id="PS50110"/>
    </source>
</evidence>
<dbReference type="InterPro" id="IPR004358">
    <property type="entry name" value="Sig_transdc_His_kin-like_C"/>
</dbReference>
<dbReference type="InterPro" id="IPR005467">
    <property type="entry name" value="His_kinase_dom"/>
</dbReference>
<dbReference type="RefSeq" id="WP_053013694.1">
    <property type="nucleotide sequence ID" value="NZ_CP011371.1"/>
</dbReference>
<protein>
    <recommendedName>
        <fullName evidence="3">histidine kinase</fullName>
        <ecNumber evidence="3">2.7.13.3</ecNumber>
    </recommendedName>
</protein>
<accession>A0A0G3BUN8</accession>
<dbReference type="Gene3D" id="3.30.450.20">
    <property type="entry name" value="PAS domain"/>
    <property type="match status" value="2"/>
</dbReference>
<feature type="transmembrane region" description="Helical" evidence="9">
    <location>
        <begin position="20"/>
        <end position="37"/>
    </location>
</feature>
<dbReference type="PANTHER" id="PTHR43047">
    <property type="entry name" value="TWO-COMPONENT HISTIDINE PROTEIN KINASE"/>
    <property type="match status" value="1"/>
</dbReference>
<dbReference type="KEGG" id="pbh:AAW51_3559"/>
<evidence type="ECO:0000259" key="10">
    <source>
        <dbReference type="PROSITE" id="PS50109"/>
    </source>
</evidence>
<keyword evidence="13" id="KW-1185">Reference proteome</keyword>
<comment type="subcellular location">
    <subcellularLocation>
        <location evidence="2">Cell inner membrane</location>
        <topology evidence="2">Multi-pass membrane protein</topology>
    </subcellularLocation>
</comment>
<dbReference type="PATRIC" id="fig|413882.6.peg.3717"/>
<gene>
    <name evidence="12" type="ORF">AAW51_3559</name>
</gene>
<dbReference type="InterPro" id="IPR035965">
    <property type="entry name" value="PAS-like_dom_sf"/>
</dbReference>
<dbReference type="SUPFAM" id="SSF55874">
    <property type="entry name" value="ATPase domain of HSP90 chaperone/DNA topoisomerase II/histidine kinase"/>
    <property type="match status" value="1"/>
</dbReference>
<dbReference type="Pfam" id="PF00072">
    <property type="entry name" value="Response_reg"/>
    <property type="match status" value="1"/>
</dbReference>
<keyword evidence="9" id="KW-0472">Membrane</keyword>
<dbReference type="CDD" id="cd16922">
    <property type="entry name" value="HATPase_EvgS-ArcB-TorS-like"/>
    <property type="match status" value="1"/>
</dbReference>
<feature type="domain" description="Histidine kinase" evidence="10">
    <location>
        <begin position="402"/>
        <end position="619"/>
    </location>
</feature>